<dbReference type="EMBL" id="CAXAMN010003903">
    <property type="protein sequence ID" value="CAK9006811.1"/>
    <property type="molecule type" value="Genomic_DNA"/>
</dbReference>
<proteinExistence type="predicted"/>
<reference evidence="2 3" key="1">
    <citation type="submission" date="2024-02" db="EMBL/GenBank/DDBJ databases">
        <authorList>
            <person name="Chen Y."/>
            <person name="Shah S."/>
            <person name="Dougan E. K."/>
            <person name="Thang M."/>
            <person name="Chan C."/>
        </authorList>
    </citation>
    <scope>NUCLEOTIDE SEQUENCE [LARGE SCALE GENOMIC DNA]</scope>
</reference>
<gene>
    <name evidence="2" type="ORF">CCMP2556_LOCUS8579</name>
</gene>
<comment type="caution">
    <text evidence="2">The sequence shown here is derived from an EMBL/GenBank/DDBJ whole genome shotgun (WGS) entry which is preliminary data.</text>
</comment>
<evidence type="ECO:0000313" key="2">
    <source>
        <dbReference type="EMBL" id="CAK9006811.1"/>
    </source>
</evidence>
<dbReference type="Proteomes" id="UP001642484">
    <property type="component" value="Unassembled WGS sequence"/>
</dbReference>
<feature type="compositionally biased region" description="Basic and acidic residues" evidence="1">
    <location>
        <begin position="272"/>
        <end position="282"/>
    </location>
</feature>
<name>A0ABP0IXI2_9DINO</name>
<feature type="region of interest" description="Disordered" evidence="1">
    <location>
        <begin position="202"/>
        <end position="350"/>
    </location>
</feature>
<protein>
    <submittedName>
        <fullName evidence="2">Uncharacterized protein</fullName>
    </submittedName>
</protein>
<evidence type="ECO:0000256" key="1">
    <source>
        <dbReference type="SAM" id="MobiDB-lite"/>
    </source>
</evidence>
<sequence length="350" mass="39614">MVVVVGPLSLKKALLLLWLLLLPGEGTWYELNWWRIRFWGGRFFYFYLNGQGWEELTTNEVKSLQKAMEKDPAMGQYIFGEDDYVPPGVPEWSGNRWWPPGMVDHSQEPEEGLATSIWVWSDSEDTGPSWAPQPPQTVGWTEWSQPAEGSSTDGDWDWWEQNKPGEGPWMTWWGKNKKPEEGWEEVPFNPQAWEDWAEWQRDDEPVDGWDRPWVRRGEPAEGCAMDAEEETMDAEKKPGKGQRVWSNKKKLKKEDDDQGQGNKPLEEPGEGSGEKNVKKEADPQTLPEEGSSMPPEGTLIAEAEPPPPPGEDVETPDFSPDEHMHAEGTEAKPAEGTEAKPAEGTGQGQT</sequence>
<keyword evidence="3" id="KW-1185">Reference proteome</keyword>
<accession>A0ABP0IXI2</accession>
<evidence type="ECO:0000313" key="3">
    <source>
        <dbReference type="Proteomes" id="UP001642484"/>
    </source>
</evidence>
<feature type="compositionally biased region" description="Basic and acidic residues" evidence="1">
    <location>
        <begin position="202"/>
        <end position="219"/>
    </location>
</feature>
<organism evidence="2 3">
    <name type="scientific">Durusdinium trenchii</name>
    <dbReference type="NCBI Taxonomy" id="1381693"/>
    <lineage>
        <taxon>Eukaryota</taxon>
        <taxon>Sar</taxon>
        <taxon>Alveolata</taxon>
        <taxon>Dinophyceae</taxon>
        <taxon>Suessiales</taxon>
        <taxon>Symbiodiniaceae</taxon>
        <taxon>Durusdinium</taxon>
    </lineage>
</organism>
<feature type="compositionally biased region" description="Basic and acidic residues" evidence="1">
    <location>
        <begin position="320"/>
        <end position="341"/>
    </location>
</feature>